<organism evidence="3">
    <name type="scientific">uncultured Frankineae bacterium</name>
    <dbReference type="NCBI Taxonomy" id="437475"/>
    <lineage>
        <taxon>Bacteria</taxon>
        <taxon>Bacillati</taxon>
        <taxon>Actinomycetota</taxon>
        <taxon>Actinomycetes</taxon>
        <taxon>Frankiales</taxon>
        <taxon>environmental samples</taxon>
    </lineage>
</organism>
<dbReference type="GO" id="GO:0003700">
    <property type="term" value="F:DNA-binding transcription factor activity"/>
    <property type="evidence" value="ECO:0007669"/>
    <property type="project" value="InterPro"/>
</dbReference>
<evidence type="ECO:0000313" key="3">
    <source>
        <dbReference type="EMBL" id="CAA9329179.1"/>
    </source>
</evidence>
<name>A0A6J4LBZ8_9ACTN</name>
<dbReference type="SMART" id="SM00422">
    <property type="entry name" value="HTH_MERR"/>
    <property type="match status" value="1"/>
</dbReference>
<protein>
    <submittedName>
        <fullName evidence="3">Transcriptional regulator, MerR family</fullName>
    </submittedName>
</protein>
<feature type="domain" description="HTH merR-type" evidence="2">
    <location>
        <begin position="18"/>
        <end position="87"/>
    </location>
</feature>
<dbReference type="EMBL" id="CADCUB010000086">
    <property type="protein sequence ID" value="CAA9329179.1"/>
    <property type="molecule type" value="Genomic_DNA"/>
</dbReference>
<gene>
    <name evidence="3" type="ORF">AVDCRST_MAG07-1697</name>
</gene>
<dbReference type="SUPFAM" id="SSF46955">
    <property type="entry name" value="Putative DNA-binding domain"/>
    <property type="match status" value="1"/>
</dbReference>
<dbReference type="PROSITE" id="PS50937">
    <property type="entry name" value="HTH_MERR_2"/>
    <property type="match status" value="1"/>
</dbReference>
<dbReference type="PANTHER" id="PTHR30204">
    <property type="entry name" value="REDOX-CYCLING DRUG-SENSING TRANSCRIPTIONAL ACTIVATOR SOXR"/>
    <property type="match status" value="1"/>
</dbReference>
<dbReference type="PANTHER" id="PTHR30204:SF93">
    <property type="entry name" value="HTH MERR-TYPE DOMAIN-CONTAINING PROTEIN"/>
    <property type="match status" value="1"/>
</dbReference>
<dbReference type="InterPro" id="IPR000551">
    <property type="entry name" value="MerR-type_HTH_dom"/>
</dbReference>
<accession>A0A6J4LBZ8</accession>
<dbReference type="GO" id="GO:0003677">
    <property type="term" value="F:DNA binding"/>
    <property type="evidence" value="ECO:0007669"/>
    <property type="project" value="UniProtKB-KW"/>
</dbReference>
<dbReference type="CDD" id="cd00592">
    <property type="entry name" value="HTH_MerR-like"/>
    <property type="match status" value="1"/>
</dbReference>
<dbReference type="AlphaFoldDB" id="A0A6J4LBZ8"/>
<dbReference type="InterPro" id="IPR047057">
    <property type="entry name" value="MerR_fam"/>
</dbReference>
<keyword evidence="1" id="KW-0238">DNA-binding</keyword>
<evidence type="ECO:0000256" key="1">
    <source>
        <dbReference type="ARBA" id="ARBA00023125"/>
    </source>
</evidence>
<proteinExistence type="predicted"/>
<dbReference type="InterPro" id="IPR009061">
    <property type="entry name" value="DNA-bd_dom_put_sf"/>
</dbReference>
<reference evidence="3" key="1">
    <citation type="submission" date="2020-02" db="EMBL/GenBank/DDBJ databases">
        <authorList>
            <person name="Meier V. D."/>
        </authorList>
    </citation>
    <scope>NUCLEOTIDE SEQUENCE</scope>
    <source>
        <strain evidence="3">AVDCRST_MAG07</strain>
    </source>
</reference>
<evidence type="ECO:0000259" key="2">
    <source>
        <dbReference type="PROSITE" id="PS50937"/>
    </source>
</evidence>
<dbReference type="Pfam" id="PF13411">
    <property type="entry name" value="MerR_1"/>
    <property type="match status" value="1"/>
</dbReference>
<sequence>MSAGLSDTVLLELSVMPALTIHEAAATTGWSPRMLRYVEQLGLVAAPRSAGGYRLYGPAQLARLRSLRTLLDTHDLELGDVGVVLRLRREPELAAALDAWFSAGTVAPSGVTATAAGDAADLPDQDWLAFEQVKHQQLLTSDRQDTA</sequence>
<dbReference type="Gene3D" id="1.10.1660.10">
    <property type="match status" value="1"/>
</dbReference>